<gene>
    <name evidence="2" type="ORF">P171DRAFT_426897</name>
</gene>
<protein>
    <submittedName>
        <fullName evidence="2">Uncharacterized protein</fullName>
    </submittedName>
</protein>
<dbReference type="Proteomes" id="UP000799764">
    <property type="component" value="Unassembled WGS sequence"/>
</dbReference>
<accession>A0A9P4PWI7</accession>
<dbReference type="AlphaFoldDB" id="A0A9P4PWI7"/>
<organism evidence="2 3">
    <name type="scientific">Karstenula rhodostoma CBS 690.94</name>
    <dbReference type="NCBI Taxonomy" id="1392251"/>
    <lineage>
        <taxon>Eukaryota</taxon>
        <taxon>Fungi</taxon>
        <taxon>Dikarya</taxon>
        <taxon>Ascomycota</taxon>
        <taxon>Pezizomycotina</taxon>
        <taxon>Dothideomycetes</taxon>
        <taxon>Pleosporomycetidae</taxon>
        <taxon>Pleosporales</taxon>
        <taxon>Massarineae</taxon>
        <taxon>Didymosphaeriaceae</taxon>
        <taxon>Karstenula</taxon>
    </lineage>
</organism>
<reference evidence="2" key="1">
    <citation type="journal article" date="2020" name="Stud. Mycol.">
        <title>101 Dothideomycetes genomes: a test case for predicting lifestyles and emergence of pathogens.</title>
        <authorList>
            <person name="Haridas S."/>
            <person name="Albert R."/>
            <person name="Binder M."/>
            <person name="Bloem J."/>
            <person name="Labutti K."/>
            <person name="Salamov A."/>
            <person name="Andreopoulos B."/>
            <person name="Baker S."/>
            <person name="Barry K."/>
            <person name="Bills G."/>
            <person name="Bluhm B."/>
            <person name="Cannon C."/>
            <person name="Castanera R."/>
            <person name="Culley D."/>
            <person name="Daum C."/>
            <person name="Ezra D."/>
            <person name="Gonzalez J."/>
            <person name="Henrissat B."/>
            <person name="Kuo A."/>
            <person name="Liang C."/>
            <person name="Lipzen A."/>
            <person name="Lutzoni F."/>
            <person name="Magnuson J."/>
            <person name="Mondo S."/>
            <person name="Nolan M."/>
            <person name="Ohm R."/>
            <person name="Pangilinan J."/>
            <person name="Park H.-J."/>
            <person name="Ramirez L."/>
            <person name="Alfaro M."/>
            <person name="Sun H."/>
            <person name="Tritt A."/>
            <person name="Yoshinaga Y."/>
            <person name="Zwiers L.-H."/>
            <person name="Turgeon B."/>
            <person name="Goodwin S."/>
            <person name="Spatafora J."/>
            <person name="Crous P."/>
            <person name="Grigoriev I."/>
        </authorList>
    </citation>
    <scope>NUCLEOTIDE SEQUENCE</scope>
    <source>
        <strain evidence="2">CBS 690.94</strain>
    </source>
</reference>
<name>A0A9P4PWI7_9PLEO</name>
<proteinExistence type="predicted"/>
<keyword evidence="3" id="KW-1185">Reference proteome</keyword>
<sequence>MPTVATPSPPRRNHARDLHMSRGNPQKQRLAKHLPHAAIVEVLKDPRRTGYPRSP</sequence>
<feature type="region of interest" description="Disordered" evidence="1">
    <location>
        <begin position="1"/>
        <end position="29"/>
    </location>
</feature>
<evidence type="ECO:0000256" key="1">
    <source>
        <dbReference type="SAM" id="MobiDB-lite"/>
    </source>
</evidence>
<dbReference type="EMBL" id="MU001493">
    <property type="protein sequence ID" value="KAF2450543.1"/>
    <property type="molecule type" value="Genomic_DNA"/>
</dbReference>
<evidence type="ECO:0000313" key="3">
    <source>
        <dbReference type="Proteomes" id="UP000799764"/>
    </source>
</evidence>
<comment type="caution">
    <text evidence="2">The sequence shown here is derived from an EMBL/GenBank/DDBJ whole genome shotgun (WGS) entry which is preliminary data.</text>
</comment>
<evidence type="ECO:0000313" key="2">
    <source>
        <dbReference type="EMBL" id="KAF2450543.1"/>
    </source>
</evidence>